<organism evidence="1">
    <name type="scientific">Rhizophagus irregularis (strain DAOM 181602 / DAOM 197198 / MUCL 43194)</name>
    <name type="common">Arbuscular mycorrhizal fungus</name>
    <name type="synonym">Glomus intraradices</name>
    <dbReference type="NCBI Taxonomy" id="747089"/>
    <lineage>
        <taxon>Eukaryota</taxon>
        <taxon>Fungi</taxon>
        <taxon>Fungi incertae sedis</taxon>
        <taxon>Mucoromycota</taxon>
        <taxon>Glomeromycotina</taxon>
        <taxon>Glomeromycetes</taxon>
        <taxon>Glomerales</taxon>
        <taxon>Glomeraceae</taxon>
        <taxon>Rhizophagus</taxon>
    </lineage>
</organism>
<dbReference type="EMBL" id="KI297661">
    <property type="protein sequence ID" value="ERZ99828.1"/>
    <property type="molecule type" value="Genomic_DNA"/>
</dbReference>
<sequence length="61" mass="7122">MVVWSIIGRKVTRPGLTSSDSITAWKRLKPCVLRLGRYQMTNGQMLEYPIADFQFSRIYKN</sequence>
<name>U9SV42_RHIID</name>
<reference evidence="1" key="1">
    <citation type="submission" date="2013-07" db="EMBL/GenBank/DDBJ databases">
        <title>The genome of an arbuscular mycorrhizal fungus provides insights into the evolution of the oldest plant symbiosis.</title>
        <authorList>
            <consortium name="DOE Joint Genome Institute"/>
            <person name="Tisserant E."/>
            <person name="Malbreil M."/>
            <person name="Kuo A."/>
            <person name="Kohler A."/>
            <person name="Symeonidi A."/>
            <person name="Balestrini R."/>
            <person name="Charron P."/>
            <person name="Duensing N."/>
            <person name="Frei-dit-Frey N."/>
            <person name="Gianinazzi-Pearson V."/>
            <person name="Gilbert B."/>
            <person name="Handa Y."/>
            <person name="Hijri M."/>
            <person name="Kaul R."/>
            <person name="Kawaguchi M."/>
            <person name="Krajinski F."/>
            <person name="Lammers P."/>
            <person name="Lapierre D."/>
            <person name="Masclaux F.G."/>
            <person name="Murat C."/>
            <person name="Morin E."/>
            <person name="Ndikumana S."/>
            <person name="Pagni M."/>
            <person name="Petitpierre D."/>
            <person name="Requena N."/>
            <person name="Rosikiewicz P."/>
            <person name="Riley R."/>
            <person name="Saito K."/>
            <person name="San Clemente H."/>
            <person name="Shapiro H."/>
            <person name="van Tuinen D."/>
            <person name="Becard G."/>
            <person name="Bonfante P."/>
            <person name="Paszkowski U."/>
            <person name="Shachar-Hill Y."/>
            <person name="Young J.P."/>
            <person name="Sanders I.R."/>
            <person name="Henrissat B."/>
            <person name="Rensing S.A."/>
            <person name="Grigoriev I.V."/>
            <person name="Corradi N."/>
            <person name="Roux C."/>
            <person name="Martin F."/>
        </authorList>
    </citation>
    <scope>NUCLEOTIDE SEQUENCE</scope>
    <source>
        <strain evidence="1">DAOM 197198</strain>
    </source>
</reference>
<proteinExistence type="predicted"/>
<accession>U9SV42</accession>
<evidence type="ECO:0000313" key="1">
    <source>
        <dbReference type="EMBL" id="ERZ99828.1"/>
    </source>
</evidence>
<dbReference type="HOGENOM" id="CLU_2923860_0_0_1"/>
<dbReference type="AlphaFoldDB" id="U9SV42"/>
<protein>
    <submittedName>
        <fullName evidence="1">Uncharacterized protein</fullName>
    </submittedName>
</protein>
<gene>
    <name evidence="1" type="ORF">GLOINDRAFT_338892</name>
</gene>